<dbReference type="AlphaFoldDB" id="A0A0N1ITZ3"/>
<keyword evidence="2" id="KW-1185">Reference proteome</keyword>
<gene>
    <name evidence="1" type="ORF">WN51_07489</name>
</gene>
<evidence type="ECO:0000313" key="1">
    <source>
        <dbReference type="EMBL" id="KOX78628.1"/>
    </source>
</evidence>
<dbReference type="OrthoDB" id="10599530at2759"/>
<dbReference type="Proteomes" id="UP000053105">
    <property type="component" value="Unassembled WGS sequence"/>
</dbReference>
<dbReference type="EMBL" id="KQ435720">
    <property type="protein sequence ID" value="KOX78628.1"/>
    <property type="molecule type" value="Genomic_DNA"/>
</dbReference>
<protein>
    <submittedName>
        <fullName evidence="1">Uncharacterized protein</fullName>
    </submittedName>
</protein>
<evidence type="ECO:0000313" key="2">
    <source>
        <dbReference type="Proteomes" id="UP000053105"/>
    </source>
</evidence>
<name>A0A0N1ITZ3_9HYME</name>
<proteinExistence type="predicted"/>
<accession>A0A0N1ITZ3</accession>
<sequence length="251" mass="28568">MIPNVSVRSKLPKRIDVISEYADCNTSHSTQQISFLEGLGFPSSPITRVKCDLGSWPYAAHHETPWAFRISSGQIPTAVHWSCSNQPPLWAFSRPNEYKRDQLNAKRNLALTLTSRYLLICFSKSCVCFSECERIKELDKKKSPNVEGLLTSHSLIRIGKNARYNLSLELESGYRWIHLPGLIGVSVIPYRDGKVSKEGRKRNVARVITIKPNVNVLKMSGNKARNFDFQYFGNFKNDKETDICEFINLVV</sequence>
<reference evidence="1 2" key="1">
    <citation type="submission" date="2015-07" db="EMBL/GenBank/DDBJ databases">
        <title>The genome of Melipona quadrifasciata.</title>
        <authorList>
            <person name="Pan H."/>
            <person name="Kapheim K."/>
        </authorList>
    </citation>
    <scope>NUCLEOTIDE SEQUENCE [LARGE SCALE GENOMIC DNA]</scope>
    <source>
        <strain evidence="1">0111107301</strain>
        <tissue evidence="1">Whole body</tissue>
    </source>
</reference>
<organism evidence="1 2">
    <name type="scientific">Melipona quadrifasciata</name>
    <dbReference type="NCBI Taxonomy" id="166423"/>
    <lineage>
        <taxon>Eukaryota</taxon>
        <taxon>Metazoa</taxon>
        <taxon>Ecdysozoa</taxon>
        <taxon>Arthropoda</taxon>
        <taxon>Hexapoda</taxon>
        <taxon>Insecta</taxon>
        <taxon>Pterygota</taxon>
        <taxon>Neoptera</taxon>
        <taxon>Endopterygota</taxon>
        <taxon>Hymenoptera</taxon>
        <taxon>Apocrita</taxon>
        <taxon>Aculeata</taxon>
        <taxon>Apoidea</taxon>
        <taxon>Anthophila</taxon>
        <taxon>Apidae</taxon>
        <taxon>Melipona</taxon>
    </lineage>
</organism>